<keyword evidence="1" id="KW-0732">Signal</keyword>
<evidence type="ECO:0000256" key="1">
    <source>
        <dbReference type="SAM" id="SignalP"/>
    </source>
</evidence>
<gene>
    <name evidence="2" type="ORF">EI71_01603</name>
</gene>
<dbReference type="AlphaFoldDB" id="A0A397QZK8"/>
<proteinExistence type="predicted"/>
<accession>A0A397QZK8</accession>
<feature type="chain" id="PRO_5017192676" evidence="1">
    <location>
        <begin position="20"/>
        <end position="243"/>
    </location>
</feature>
<dbReference type="Proteomes" id="UP000266506">
    <property type="component" value="Unassembled WGS sequence"/>
</dbReference>
<evidence type="ECO:0000313" key="2">
    <source>
        <dbReference type="EMBL" id="RIA66492.1"/>
    </source>
</evidence>
<dbReference type="PROSITE" id="PS51257">
    <property type="entry name" value="PROKAR_LIPOPROTEIN"/>
    <property type="match status" value="1"/>
</dbReference>
<organism evidence="2 3">
    <name type="scientific">Anaeroplasma bactoclasticum</name>
    <dbReference type="NCBI Taxonomy" id="2088"/>
    <lineage>
        <taxon>Bacteria</taxon>
        <taxon>Bacillati</taxon>
        <taxon>Mycoplasmatota</taxon>
        <taxon>Mollicutes</taxon>
        <taxon>Anaeroplasmatales</taxon>
        <taxon>Anaeroplasmataceae</taxon>
        <taxon>Anaeroplasma</taxon>
    </lineage>
</organism>
<dbReference type="InParanoid" id="A0A397QZK8"/>
<feature type="signal peptide" evidence="1">
    <location>
        <begin position="1"/>
        <end position="19"/>
    </location>
</feature>
<reference evidence="2 3" key="1">
    <citation type="submission" date="2018-08" db="EMBL/GenBank/DDBJ databases">
        <title>Genomic Encyclopedia of Archaeal and Bacterial Type Strains, Phase II (KMG-II): from individual species to whole genera.</title>
        <authorList>
            <person name="Goeker M."/>
        </authorList>
    </citation>
    <scope>NUCLEOTIDE SEQUENCE [LARGE SCALE GENOMIC DNA]</scope>
    <source>
        <strain evidence="2 3">ATCC 27112</strain>
    </source>
</reference>
<dbReference type="RefSeq" id="WP_147387581.1">
    <property type="nucleotide sequence ID" value="NZ_QXEV01000023.1"/>
</dbReference>
<protein>
    <submittedName>
        <fullName evidence="2">Uncharacterized protein</fullName>
    </submittedName>
</protein>
<evidence type="ECO:0000313" key="3">
    <source>
        <dbReference type="Proteomes" id="UP000266506"/>
    </source>
</evidence>
<keyword evidence="3" id="KW-1185">Reference proteome</keyword>
<dbReference type="EMBL" id="QXEV01000023">
    <property type="protein sequence ID" value="RIA66492.1"/>
    <property type="molecule type" value="Genomic_DNA"/>
</dbReference>
<sequence>MKKCLLYSGLFLFSLSLFSCQENTMTNNLNNENADESQYTISEVYYFYAFTSFAPLAQTANIYSAEMREDGYFISYDSSENYIPSVQEASKNVLCIAGDKYIFKSDRPVGSETYSKTGYAYLWEASNYSPFDRNYRHGTKLVGTIVSYEKDEAETIKIPESMITRDENGYIKNVDLSNYEKFVPKEESIQLSIELDKVVLDFNRYRYSMLNEYNGDLYASVQDNIVFAFYAVDPSLYRGKKEA</sequence>
<name>A0A397QZK8_9MOLU</name>
<comment type="caution">
    <text evidence="2">The sequence shown here is derived from an EMBL/GenBank/DDBJ whole genome shotgun (WGS) entry which is preliminary data.</text>
</comment>